<dbReference type="InterPro" id="IPR006829">
    <property type="entry name" value="LXG_dom"/>
</dbReference>
<protein>
    <submittedName>
        <fullName evidence="3">LXG domain-containing protein</fullName>
    </submittedName>
</protein>
<organism evidence="3 4">
    <name type="scientific">Virgibacillus halodenitrificans</name>
    <name type="common">Bacillus halodenitrificans</name>
    <dbReference type="NCBI Taxonomy" id="1482"/>
    <lineage>
        <taxon>Bacteria</taxon>
        <taxon>Bacillati</taxon>
        <taxon>Bacillota</taxon>
        <taxon>Bacilli</taxon>
        <taxon>Bacillales</taxon>
        <taxon>Bacillaceae</taxon>
        <taxon>Virgibacillus</taxon>
    </lineage>
</organism>
<evidence type="ECO:0000259" key="2">
    <source>
        <dbReference type="PROSITE" id="PS51756"/>
    </source>
</evidence>
<comment type="caution">
    <text evidence="3">The sequence shown here is derived from an EMBL/GenBank/DDBJ whole genome shotgun (WGS) entry which is preliminary data.</text>
</comment>
<evidence type="ECO:0000313" key="4">
    <source>
        <dbReference type="Proteomes" id="UP000621631"/>
    </source>
</evidence>
<dbReference type="EMBL" id="JACWEZ010000002">
    <property type="protein sequence ID" value="MBD1221953.1"/>
    <property type="molecule type" value="Genomic_DNA"/>
</dbReference>
<evidence type="ECO:0000313" key="3">
    <source>
        <dbReference type="EMBL" id="MBD1221953.1"/>
    </source>
</evidence>
<name>A0ABR7VJ48_VIRHA</name>
<gene>
    <name evidence="3" type="ORF">IC602_04985</name>
</gene>
<proteinExistence type="inferred from homology"/>
<comment type="similarity">
    <text evidence="1">In the N-terminal section; belongs to the LXG family.</text>
</comment>
<reference evidence="3 4" key="1">
    <citation type="submission" date="2020-09" db="EMBL/GenBank/DDBJ databases">
        <title>Draft Genome Sequences of Oil-Oxidizing Bacteria Halomonas titanicae, Marinobacter lutaoensis, and Virgibacillus halodenitrificans Isolated from Highly Saline Environments.</title>
        <authorList>
            <person name="Grouzdev D.S."/>
            <person name="Sokolova D.S."/>
            <person name="Semenova E.M."/>
            <person name="Borzenkov I.A."/>
            <person name="Bidzhieva S.K."/>
            <person name="Poltaraus A.B."/>
            <person name="Nazina T.N."/>
        </authorList>
    </citation>
    <scope>NUCLEOTIDE SEQUENCE [LARGE SCALE GENOMIC DNA]</scope>
    <source>
        <strain evidence="3 4">VKM B-3472D</strain>
    </source>
</reference>
<dbReference type="Pfam" id="PF04740">
    <property type="entry name" value="LXG"/>
    <property type="match status" value="1"/>
</dbReference>
<evidence type="ECO:0000256" key="1">
    <source>
        <dbReference type="ARBA" id="ARBA00034117"/>
    </source>
</evidence>
<sequence length="523" mass="58551">MKVLDVESLKNNITTSTKQIDAFQDKITGLQKAVRGIVSLEDSLKGTGGEAIRGFYDDCHQPLLIYMYQFLVDLEKAMEKMQQSVQTFESSSEGYIKQEYLENDVEEGLDKVKRVAEGLSDEANTALDKVKDIVTLTKIDPGELVKSVQTGKQKTNNTLENLHELDRTQTAALEKVEKDLLVMKNYIEELSGKFKSGEVQVGEYNRFALETSEAHNKMMEKIYPLESALKKLQSNFAYIAPYMAMQLPHKMFPLSYRGHSVSKTPMNFDKIEASVGYQQLAEQNKLSVQEEEAISNYLKNLDEKDGSFNADDVKQPDYGPITFWDKRKVVGGNSSLAGTPDGLAGYATMAYHYFTDDIATVMNSEAAINERALSGFFLLPTPFKLLKPLDDVAGAKKAADVGKVGNNGIIHPVLDNTRSGSALKKPDGQHGFNDIIDNYTPHAKEFDIVGGDGVKRKLYQIEGGMKYYDFNDVYNKELRINERITTVKDQNGIFEWIVDSTKGVTHRRFVPKGHITGSPNQRP</sequence>
<keyword evidence="4" id="KW-1185">Reference proteome</keyword>
<accession>A0ABR7VJ48</accession>
<dbReference type="PROSITE" id="PS51756">
    <property type="entry name" value="LXG"/>
    <property type="match status" value="1"/>
</dbReference>
<dbReference type="RefSeq" id="WP_189777368.1">
    <property type="nucleotide sequence ID" value="NZ_JACWEZ010000002.1"/>
</dbReference>
<feature type="domain" description="LXG" evidence="2">
    <location>
        <begin position="1"/>
        <end position="235"/>
    </location>
</feature>
<dbReference type="Proteomes" id="UP000621631">
    <property type="component" value="Unassembled WGS sequence"/>
</dbReference>